<dbReference type="PANTHER" id="PTHR11635">
    <property type="entry name" value="CAMP-DEPENDENT PROTEIN KINASE REGULATORY CHAIN"/>
    <property type="match status" value="1"/>
</dbReference>
<dbReference type="InterPro" id="IPR050503">
    <property type="entry name" value="cAMP-dep_PK_reg_su-like"/>
</dbReference>
<feature type="domain" description="Rhodanese" evidence="2">
    <location>
        <begin position="272"/>
        <end position="359"/>
    </location>
</feature>
<organism evidence="3 4">
    <name type="scientific">Gilvimarinus japonicus</name>
    <dbReference type="NCBI Taxonomy" id="1796469"/>
    <lineage>
        <taxon>Bacteria</taxon>
        <taxon>Pseudomonadati</taxon>
        <taxon>Pseudomonadota</taxon>
        <taxon>Gammaproteobacteria</taxon>
        <taxon>Cellvibrionales</taxon>
        <taxon>Cellvibrionaceae</taxon>
        <taxon>Gilvimarinus</taxon>
    </lineage>
</organism>
<dbReference type="Pfam" id="PF00027">
    <property type="entry name" value="cNMP_binding"/>
    <property type="match status" value="2"/>
</dbReference>
<accession>A0ABV7HMF8</accession>
<dbReference type="SMART" id="SM00100">
    <property type="entry name" value="cNMP"/>
    <property type="match status" value="1"/>
</dbReference>
<dbReference type="InterPro" id="IPR036873">
    <property type="entry name" value="Rhodanese-like_dom_sf"/>
</dbReference>
<dbReference type="PANTHER" id="PTHR11635:SF152">
    <property type="entry name" value="CAMP-DEPENDENT PROTEIN KINASE TYPE I REGULATORY SUBUNIT-RELATED"/>
    <property type="match status" value="1"/>
</dbReference>
<gene>
    <name evidence="3" type="ORF">ACFOEB_06800</name>
</gene>
<comment type="caution">
    <text evidence="3">The sequence shown here is derived from an EMBL/GenBank/DDBJ whole genome shotgun (WGS) entry which is preliminary data.</text>
</comment>
<sequence length="375" mass="41986">MSNPTVFAAAHPSIDLAQTRSLIPLKYMSQAHLDVLLENAQVHYLYPGQILWRRGAMDGRCYFLLFGELQLEGSEGELHFMKGRDTARPVAPCEPREYSVSASSDCALLSLDAEQMDKLLCWSQAADYLHTVIARQPDMDEDVDWMMQVLHSNLFFKVPPINVKKIFKHMQVRLVEPGERIIREGEVGDQCYFIKEGNAEVTRKRGESTEHLASIKAGRCFGEDALVNEAPRNASVTMTSKGVLMCLPKQDFYRLLKAPDVPWVTPQALTDLDADTVVVDVRSEEEYSAGHYPGAVNVPLHLLAIKARLLQHGVHYISYCDTGRRAEAATHFLREQGIRVKALLGSKQLFARSAQPALEVDANYVLRDGRAVPGH</sequence>
<dbReference type="RefSeq" id="WP_382415377.1">
    <property type="nucleotide sequence ID" value="NZ_AP031500.1"/>
</dbReference>
<dbReference type="Gene3D" id="2.60.120.10">
    <property type="entry name" value="Jelly Rolls"/>
    <property type="match status" value="2"/>
</dbReference>
<dbReference type="InterPro" id="IPR000595">
    <property type="entry name" value="cNMP-bd_dom"/>
</dbReference>
<evidence type="ECO:0000313" key="3">
    <source>
        <dbReference type="EMBL" id="MFC3154907.1"/>
    </source>
</evidence>
<dbReference type="CDD" id="cd00158">
    <property type="entry name" value="RHOD"/>
    <property type="match status" value="1"/>
</dbReference>
<dbReference type="PROSITE" id="PS50042">
    <property type="entry name" value="CNMP_BINDING_3"/>
    <property type="match status" value="1"/>
</dbReference>
<reference evidence="4" key="1">
    <citation type="journal article" date="2019" name="Int. J. Syst. Evol. Microbiol.">
        <title>The Global Catalogue of Microorganisms (GCM) 10K type strain sequencing project: providing services to taxonomists for standard genome sequencing and annotation.</title>
        <authorList>
            <consortium name="The Broad Institute Genomics Platform"/>
            <consortium name="The Broad Institute Genome Sequencing Center for Infectious Disease"/>
            <person name="Wu L."/>
            <person name="Ma J."/>
        </authorList>
    </citation>
    <scope>NUCLEOTIDE SEQUENCE [LARGE SCALE GENOMIC DNA]</scope>
    <source>
        <strain evidence="4">KCTC 52141</strain>
    </source>
</reference>
<protein>
    <submittedName>
        <fullName evidence="3">Cyclic nucleotide-binding domain-containing protein</fullName>
    </submittedName>
</protein>
<dbReference type="SMART" id="SM00450">
    <property type="entry name" value="RHOD"/>
    <property type="match status" value="1"/>
</dbReference>
<proteinExistence type="predicted"/>
<dbReference type="Proteomes" id="UP001595548">
    <property type="component" value="Unassembled WGS sequence"/>
</dbReference>
<dbReference type="Pfam" id="PF00581">
    <property type="entry name" value="Rhodanese"/>
    <property type="match status" value="1"/>
</dbReference>
<dbReference type="InterPro" id="IPR001763">
    <property type="entry name" value="Rhodanese-like_dom"/>
</dbReference>
<evidence type="ECO:0000259" key="2">
    <source>
        <dbReference type="PROSITE" id="PS50206"/>
    </source>
</evidence>
<dbReference type="CDD" id="cd00038">
    <property type="entry name" value="CAP_ED"/>
    <property type="match status" value="2"/>
</dbReference>
<dbReference type="SUPFAM" id="SSF51206">
    <property type="entry name" value="cAMP-binding domain-like"/>
    <property type="match status" value="2"/>
</dbReference>
<keyword evidence="4" id="KW-1185">Reference proteome</keyword>
<evidence type="ECO:0000259" key="1">
    <source>
        <dbReference type="PROSITE" id="PS50042"/>
    </source>
</evidence>
<feature type="domain" description="Cyclic nucleotide-binding" evidence="1">
    <location>
        <begin position="154"/>
        <end position="256"/>
    </location>
</feature>
<dbReference type="InterPro" id="IPR018490">
    <property type="entry name" value="cNMP-bd_dom_sf"/>
</dbReference>
<dbReference type="InterPro" id="IPR014710">
    <property type="entry name" value="RmlC-like_jellyroll"/>
</dbReference>
<evidence type="ECO:0000313" key="4">
    <source>
        <dbReference type="Proteomes" id="UP001595548"/>
    </source>
</evidence>
<dbReference type="Gene3D" id="3.40.250.10">
    <property type="entry name" value="Rhodanese-like domain"/>
    <property type="match status" value="1"/>
</dbReference>
<name>A0ABV7HMF8_9GAMM</name>
<dbReference type="SUPFAM" id="SSF52821">
    <property type="entry name" value="Rhodanese/Cell cycle control phosphatase"/>
    <property type="match status" value="1"/>
</dbReference>
<dbReference type="PROSITE" id="PS50206">
    <property type="entry name" value="RHODANESE_3"/>
    <property type="match status" value="1"/>
</dbReference>
<dbReference type="EMBL" id="JBHRTL010000006">
    <property type="protein sequence ID" value="MFC3154907.1"/>
    <property type="molecule type" value="Genomic_DNA"/>
</dbReference>